<protein>
    <submittedName>
        <fullName evidence="2">DUF6185 family protein</fullName>
    </submittedName>
</protein>
<reference evidence="2" key="1">
    <citation type="submission" date="2022-10" db="EMBL/GenBank/DDBJ databases">
        <title>The complete genomes of actinobacterial strains from the NBC collection.</title>
        <authorList>
            <person name="Joergensen T.S."/>
            <person name="Alvarez Arevalo M."/>
            <person name="Sterndorff E.B."/>
            <person name="Faurdal D."/>
            <person name="Vuksanovic O."/>
            <person name="Mourched A.-S."/>
            <person name="Charusanti P."/>
            <person name="Shaw S."/>
            <person name="Blin K."/>
            <person name="Weber T."/>
        </authorList>
    </citation>
    <scope>NUCLEOTIDE SEQUENCE</scope>
    <source>
        <strain evidence="2">NBC_00302</strain>
    </source>
</reference>
<organism evidence="2 3">
    <name type="scientific">Streptomyces bobili</name>
    <dbReference type="NCBI Taxonomy" id="67280"/>
    <lineage>
        <taxon>Bacteria</taxon>
        <taxon>Bacillati</taxon>
        <taxon>Actinomycetota</taxon>
        <taxon>Actinomycetes</taxon>
        <taxon>Kitasatosporales</taxon>
        <taxon>Streptomycetaceae</taxon>
        <taxon>Streptomyces</taxon>
    </lineage>
</organism>
<keyword evidence="1" id="KW-1133">Transmembrane helix</keyword>
<keyword evidence="1" id="KW-0812">Transmembrane</keyword>
<proteinExistence type="predicted"/>
<feature type="transmembrane region" description="Helical" evidence="1">
    <location>
        <begin position="210"/>
        <end position="228"/>
    </location>
</feature>
<keyword evidence="1" id="KW-0472">Membrane</keyword>
<dbReference type="RefSeq" id="WP_328737652.1">
    <property type="nucleotide sequence ID" value="NZ_CP108038.1"/>
</dbReference>
<feature type="transmembrane region" description="Helical" evidence="1">
    <location>
        <begin position="185"/>
        <end position="204"/>
    </location>
</feature>
<dbReference type="InterPro" id="IPR046176">
    <property type="entry name" value="DUF6185"/>
</dbReference>
<dbReference type="GeneID" id="93767391"/>
<gene>
    <name evidence="2" type="ORF">OHT53_40435</name>
</gene>
<evidence type="ECO:0000256" key="1">
    <source>
        <dbReference type="SAM" id="Phobius"/>
    </source>
</evidence>
<feature type="transmembrane region" description="Helical" evidence="1">
    <location>
        <begin position="63"/>
        <end position="81"/>
    </location>
</feature>
<accession>A0ABZ1RBN0</accession>
<feature type="transmembrane region" description="Helical" evidence="1">
    <location>
        <begin position="138"/>
        <end position="159"/>
    </location>
</feature>
<keyword evidence="3" id="KW-1185">Reference proteome</keyword>
<evidence type="ECO:0000313" key="3">
    <source>
        <dbReference type="Proteomes" id="UP001432071"/>
    </source>
</evidence>
<dbReference type="Proteomes" id="UP001432071">
    <property type="component" value="Chromosome"/>
</dbReference>
<dbReference type="EMBL" id="CP108038">
    <property type="protein sequence ID" value="WUN91941.1"/>
    <property type="molecule type" value="Genomic_DNA"/>
</dbReference>
<sequence>MQLLQEHSASSSWTPAGPGALSNWGAALCFTLLVLGTGAAAWRLLRDGRLLRDPGARFPLGRALGFSAGGVLLIGVCQAVAKERDWLRGSWPSAFVDPTYALRWSVGTFISRHAGYGAWHQAELRRGLLWSAGEAQDWWMGKLWVLTALAMLGFLHVVLRRRTDFSAPAGRLPVLRTEPGTAERWLLLVSYPAVVVLFLGIYAANSAPALLWFFVDLAALAACLRVGAQRAGLYRRAGNGPRWRIW</sequence>
<feature type="transmembrane region" description="Helical" evidence="1">
    <location>
        <begin position="20"/>
        <end position="42"/>
    </location>
</feature>
<dbReference type="Pfam" id="PF19683">
    <property type="entry name" value="DUF6185"/>
    <property type="match status" value="1"/>
</dbReference>
<name>A0ABZ1RBN0_9ACTN</name>
<evidence type="ECO:0000313" key="2">
    <source>
        <dbReference type="EMBL" id="WUN91941.1"/>
    </source>
</evidence>